<accession>X1ETB9</accession>
<feature type="non-terminal residue" evidence="1">
    <location>
        <position position="136"/>
    </location>
</feature>
<sequence length="136" mass="14317">SIATDLIRVDRVEYPVGDVPQSFVPWDIWGDFLSVRSGALETQEAMVANRHVVVYYKSKHAAPTTIAEGSYPNFLDDTVVLAASAYALFSLGVKYVGQAVTDLASARTALGSIAAIHTLADTALDAATTALAAATT</sequence>
<feature type="non-terminal residue" evidence="1">
    <location>
        <position position="1"/>
    </location>
</feature>
<dbReference type="EMBL" id="BARU01014772">
    <property type="protein sequence ID" value="GAH36621.1"/>
    <property type="molecule type" value="Genomic_DNA"/>
</dbReference>
<comment type="caution">
    <text evidence="1">The sequence shown here is derived from an EMBL/GenBank/DDBJ whole genome shotgun (WGS) entry which is preliminary data.</text>
</comment>
<gene>
    <name evidence="1" type="ORF">S03H2_25864</name>
</gene>
<dbReference type="AlphaFoldDB" id="X1ETB9"/>
<evidence type="ECO:0000313" key="1">
    <source>
        <dbReference type="EMBL" id="GAH36621.1"/>
    </source>
</evidence>
<name>X1ETB9_9ZZZZ</name>
<reference evidence="1" key="1">
    <citation type="journal article" date="2014" name="Front. Microbiol.">
        <title>High frequency of phylogenetically diverse reductive dehalogenase-homologous genes in deep subseafloor sedimentary metagenomes.</title>
        <authorList>
            <person name="Kawai M."/>
            <person name="Futagami T."/>
            <person name="Toyoda A."/>
            <person name="Takaki Y."/>
            <person name="Nishi S."/>
            <person name="Hori S."/>
            <person name="Arai W."/>
            <person name="Tsubouchi T."/>
            <person name="Morono Y."/>
            <person name="Uchiyama I."/>
            <person name="Ito T."/>
            <person name="Fujiyama A."/>
            <person name="Inagaki F."/>
            <person name="Takami H."/>
        </authorList>
    </citation>
    <scope>NUCLEOTIDE SEQUENCE</scope>
    <source>
        <strain evidence="1">Expedition CK06-06</strain>
    </source>
</reference>
<organism evidence="1">
    <name type="scientific">marine sediment metagenome</name>
    <dbReference type="NCBI Taxonomy" id="412755"/>
    <lineage>
        <taxon>unclassified sequences</taxon>
        <taxon>metagenomes</taxon>
        <taxon>ecological metagenomes</taxon>
    </lineage>
</organism>
<proteinExistence type="predicted"/>
<protein>
    <submittedName>
        <fullName evidence="1">Uncharacterized protein</fullName>
    </submittedName>
</protein>